<dbReference type="InterPro" id="IPR036249">
    <property type="entry name" value="Thioredoxin-like_sf"/>
</dbReference>
<feature type="compositionally biased region" description="Low complexity" evidence="6">
    <location>
        <begin position="1"/>
        <end position="17"/>
    </location>
</feature>
<evidence type="ECO:0000259" key="7">
    <source>
        <dbReference type="PROSITE" id="PS51352"/>
    </source>
</evidence>
<evidence type="ECO:0000256" key="4">
    <source>
        <dbReference type="ARBA" id="ARBA00023157"/>
    </source>
</evidence>
<keyword evidence="9" id="KW-1185">Reference proteome</keyword>
<feature type="compositionally biased region" description="Gly residues" evidence="6">
    <location>
        <begin position="49"/>
        <end position="70"/>
    </location>
</feature>
<dbReference type="InterPro" id="IPR013740">
    <property type="entry name" value="Redoxin"/>
</dbReference>
<evidence type="ECO:0000256" key="2">
    <source>
        <dbReference type="ARBA" id="ARBA00022748"/>
    </source>
</evidence>
<evidence type="ECO:0000256" key="3">
    <source>
        <dbReference type="ARBA" id="ARBA00022968"/>
    </source>
</evidence>
<keyword evidence="5" id="KW-0676">Redox-active center</keyword>
<protein>
    <recommendedName>
        <fullName evidence="7">Thioredoxin domain-containing protein</fullName>
    </recommendedName>
</protein>
<dbReference type="PANTHER" id="PTHR42852">
    <property type="entry name" value="THIOL:DISULFIDE INTERCHANGE PROTEIN DSBE"/>
    <property type="match status" value="1"/>
</dbReference>
<feature type="compositionally biased region" description="Low complexity" evidence="6">
    <location>
        <begin position="38"/>
        <end position="48"/>
    </location>
</feature>
<sequence>MPDPRTIAPTRTAPPLRKVCGSRESESLQTVTAAQFPDGVSGDRVSGDGIPGDGIPGDGIPGDGAAGRNRGSGKGRVVGRRSAAAGALAMVVLAAAGCSGSDRSTEGGYVGTSASRVTLVPPDQRKPAARVSGTALGGTGTISTADYAGKVVVINVWGSWCPPCRQEAPELEAASKQTKGKAAFVGITTKDYNPAPAEAFVRRFAITYPSIYDPSGNVLLSFAGDLPPSAIPSTLLIDAEGRVAARVLGTVTTDTLVDMIDDVAAGK</sequence>
<accession>A0ABP6ZMQ7</accession>
<dbReference type="Pfam" id="PF08534">
    <property type="entry name" value="Redoxin"/>
    <property type="match status" value="1"/>
</dbReference>
<dbReference type="InterPro" id="IPR017937">
    <property type="entry name" value="Thioredoxin_CS"/>
</dbReference>
<evidence type="ECO:0000256" key="6">
    <source>
        <dbReference type="SAM" id="MobiDB-lite"/>
    </source>
</evidence>
<dbReference type="PROSITE" id="PS00194">
    <property type="entry name" value="THIOREDOXIN_1"/>
    <property type="match status" value="1"/>
</dbReference>
<dbReference type="PROSITE" id="PS51352">
    <property type="entry name" value="THIOREDOXIN_2"/>
    <property type="match status" value="1"/>
</dbReference>
<keyword evidence="4" id="KW-1015">Disulfide bond</keyword>
<feature type="domain" description="Thioredoxin" evidence="7">
    <location>
        <begin position="120"/>
        <end position="265"/>
    </location>
</feature>
<gene>
    <name evidence="8" type="ORF">GCM10022236_09000</name>
</gene>
<evidence type="ECO:0000256" key="1">
    <source>
        <dbReference type="ARBA" id="ARBA00004196"/>
    </source>
</evidence>
<dbReference type="SUPFAM" id="SSF52833">
    <property type="entry name" value="Thioredoxin-like"/>
    <property type="match status" value="1"/>
</dbReference>
<organism evidence="8 9">
    <name type="scientific">Microlunatus ginsengisoli</name>
    <dbReference type="NCBI Taxonomy" id="363863"/>
    <lineage>
        <taxon>Bacteria</taxon>
        <taxon>Bacillati</taxon>
        <taxon>Actinomycetota</taxon>
        <taxon>Actinomycetes</taxon>
        <taxon>Propionibacteriales</taxon>
        <taxon>Propionibacteriaceae</taxon>
        <taxon>Microlunatus</taxon>
    </lineage>
</organism>
<evidence type="ECO:0000256" key="5">
    <source>
        <dbReference type="ARBA" id="ARBA00023284"/>
    </source>
</evidence>
<dbReference type="PANTHER" id="PTHR42852:SF6">
    <property type="entry name" value="THIOL:DISULFIDE INTERCHANGE PROTEIN DSBE"/>
    <property type="match status" value="1"/>
</dbReference>
<keyword evidence="3" id="KW-0812">Transmembrane</keyword>
<feature type="region of interest" description="Disordered" evidence="6">
    <location>
        <begin position="1"/>
        <end position="77"/>
    </location>
</feature>
<name>A0ABP6ZMQ7_9ACTN</name>
<dbReference type="Proteomes" id="UP001501490">
    <property type="component" value="Unassembled WGS sequence"/>
</dbReference>
<reference evidence="9" key="1">
    <citation type="journal article" date="2019" name="Int. J. Syst. Evol. Microbiol.">
        <title>The Global Catalogue of Microorganisms (GCM) 10K type strain sequencing project: providing services to taxonomists for standard genome sequencing and annotation.</title>
        <authorList>
            <consortium name="The Broad Institute Genomics Platform"/>
            <consortium name="The Broad Institute Genome Sequencing Center for Infectious Disease"/>
            <person name="Wu L."/>
            <person name="Ma J."/>
        </authorList>
    </citation>
    <scope>NUCLEOTIDE SEQUENCE [LARGE SCALE GENOMIC DNA]</scope>
    <source>
        <strain evidence="9">JCM 16929</strain>
    </source>
</reference>
<keyword evidence="2" id="KW-0201">Cytochrome c-type biogenesis</keyword>
<dbReference type="Gene3D" id="3.40.30.10">
    <property type="entry name" value="Glutaredoxin"/>
    <property type="match status" value="1"/>
</dbReference>
<dbReference type="CDD" id="cd02966">
    <property type="entry name" value="TlpA_like_family"/>
    <property type="match status" value="1"/>
</dbReference>
<keyword evidence="3" id="KW-0735">Signal-anchor</keyword>
<proteinExistence type="predicted"/>
<evidence type="ECO:0000313" key="8">
    <source>
        <dbReference type="EMBL" id="GAA3609546.1"/>
    </source>
</evidence>
<evidence type="ECO:0000313" key="9">
    <source>
        <dbReference type="Proteomes" id="UP001501490"/>
    </source>
</evidence>
<dbReference type="InterPro" id="IPR013766">
    <property type="entry name" value="Thioredoxin_domain"/>
</dbReference>
<dbReference type="EMBL" id="BAABAB010000006">
    <property type="protein sequence ID" value="GAA3609546.1"/>
    <property type="molecule type" value="Genomic_DNA"/>
</dbReference>
<comment type="subcellular location">
    <subcellularLocation>
        <location evidence="1">Cell envelope</location>
    </subcellularLocation>
</comment>
<comment type="caution">
    <text evidence="8">The sequence shown here is derived from an EMBL/GenBank/DDBJ whole genome shotgun (WGS) entry which is preliminary data.</text>
</comment>
<dbReference type="InterPro" id="IPR050553">
    <property type="entry name" value="Thioredoxin_ResA/DsbE_sf"/>
</dbReference>